<dbReference type="SMART" id="SM00987">
    <property type="entry name" value="UreE_C"/>
    <property type="match status" value="1"/>
</dbReference>
<reference evidence="11 12" key="1">
    <citation type="submission" date="2020-04" db="EMBL/GenBank/DDBJ databases">
        <title>Genomic analysis of gastric non-Helicobacter pylori Helicobacters isolated in Japan.</title>
        <authorList>
            <person name="Suzuki M."/>
            <person name="Rimbara E."/>
        </authorList>
    </citation>
    <scope>NUCLEOTIDE SEQUENCE [LARGE SCALE GENOMIC DNA]</scope>
    <source>
        <strain evidence="11 12">NHP19-0020</strain>
    </source>
</reference>
<dbReference type="InterPro" id="IPR002043">
    <property type="entry name" value="UDG_fam1"/>
</dbReference>
<keyword evidence="6 9" id="KW-0227">DNA damage</keyword>
<dbReference type="Pfam" id="PF03167">
    <property type="entry name" value="UDG"/>
    <property type="match status" value="1"/>
</dbReference>
<name>A0ABM7L1F3_9HELI</name>
<accession>A0ABM7L1F3</accession>
<evidence type="ECO:0000256" key="7">
    <source>
        <dbReference type="ARBA" id="ARBA00022801"/>
    </source>
</evidence>
<keyword evidence="12" id="KW-1185">Reference proteome</keyword>
<sequence>MLFHILERLRKSAWFALLEPLSQSPSFSTLNQNYMQSLKEAHKKNTRVFPLFTQIFRAFEDTPLEKLHTILLGQDPYHGTFMHQNQEYPLACGLSFSVPKNAPIPQSLQNIYKELSANLQIKPSCGDLAPWAKQGVLLLNAILSVEKNRAKSHAGLGWEYFTDGVLNQISQLERPLVFIFLGKVAQEKIKLLKPNPKHLIITAPHPSPLAQLRNSNFLGSRIFNQAEDFLKEQGVLMDWFLPCH</sequence>
<dbReference type="NCBIfam" id="NF003592">
    <property type="entry name" value="PRK05254.1-5"/>
    <property type="match status" value="1"/>
</dbReference>
<comment type="subcellular location">
    <subcellularLocation>
        <location evidence="9">Cytoplasm</location>
    </subcellularLocation>
</comment>
<dbReference type="InterPro" id="IPR036895">
    <property type="entry name" value="Uracil-DNA_glycosylase-like_sf"/>
</dbReference>
<evidence type="ECO:0000256" key="5">
    <source>
        <dbReference type="ARBA" id="ARBA00018429"/>
    </source>
</evidence>
<dbReference type="Gene3D" id="3.40.470.10">
    <property type="entry name" value="Uracil-DNA glycosylase-like domain"/>
    <property type="match status" value="1"/>
</dbReference>
<evidence type="ECO:0000256" key="1">
    <source>
        <dbReference type="ARBA" id="ARBA00001400"/>
    </source>
</evidence>
<dbReference type="CDD" id="cd10027">
    <property type="entry name" value="UDG-F1-like"/>
    <property type="match status" value="1"/>
</dbReference>
<protein>
    <recommendedName>
        <fullName evidence="5 9">Uracil-DNA glycosylase</fullName>
        <shortName evidence="9">UDG</shortName>
        <ecNumber evidence="4 9">3.2.2.27</ecNumber>
    </recommendedName>
</protein>
<keyword evidence="8 9" id="KW-0234">DNA repair</keyword>
<keyword evidence="7 9" id="KW-0378">Hydrolase</keyword>
<dbReference type="GeneID" id="56928822"/>
<dbReference type="NCBIfam" id="NF003588">
    <property type="entry name" value="PRK05254.1-1"/>
    <property type="match status" value="1"/>
</dbReference>
<gene>
    <name evidence="9 11" type="primary">ung</name>
    <name evidence="11" type="ORF">NHP190020_16320</name>
</gene>
<evidence type="ECO:0000256" key="2">
    <source>
        <dbReference type="ARBA" id="ARBA00002631"/>
    </source>
</evidence>
<dbReference type="EMBL" id="AP023036">
    <property type="protein sequence ID" value="BCD46593.1"/>
    <property type="molecule type" value="Genomic_DNA"/>
</dbReference>
<dbReference type="InterPro" id="IPR005122">
    <property type="entry name" value="Uracil-DNA_glycosylase-like"/>
</dbReference>
<dbReference type="EC" id="3.2.2.27" evidence="4 9"/>
<feature type="domain" description="Uracil-DNA glycosylase-like" evidence="10">
    <location>
        <begin position="60"/>
        <end position="230"/>
    </location>
</feature>
<dbReference type="NCBIfam" id="TIGR00628">
    <property type="entry name" value="ung"/>
    <property type="match status" value="1"/>
</dbReference>
<evidence type="ECO:0000256" key="8">
    <source>
        <dbReference type="ARBA" id="ARBA00023204"/>
    </source>
</evidence>
<evidence type="ECO:0000313" key="12">
    <source>
        <dbReference type="Proteomes" id="UP000509742"/>
    </source>
</evidence>
<dbReference type="PANTHER" id="PTHR11264">
    <property type="entry name" value="URACIL-DNA GLYCOSYLASE"/>
    <property type="match status" value="1"/>
</dbReference>
<dbReference type="PANTHER" id="PTHR11264:SF0">
    <property type="entry name" value="URACIL-DNA GLYCOSYLASE"/>
    <property type="match status" value="1"/>
</dbReference>
<dbReference type="RefSeq" id="WP_006564596.1">
    <property type="nucleotide sequence ID" value="NZ_AP023036.1"/>
</dbReference>
<evidence type="ECO:0000313" key="11">
    <source>
        <dbReference type="EMBL" id="BCD46593.1"/>
    </source>
</evidence>
<dbReference type="Proteomes" id="UP000509742">
    <property type="component" value="Chromosome"/>
</dbReference>
<evidence type="ECO:0000256" key="6">
    <source>
        <dbReference type="ARBA" id="ARBA00022763"/>
    </source>
</evidence>
<dbReference type="SMART" id="SM00986">
    <property type="entry name" value="UDG"/>
    <property type="match status" value="1"/>
</dbReference>
<proteinExistence type="inferred from homology"/>
<dbReference type="HAMAP" id="MF_00148">
    <property type="entry name" value="UDG"/>
    <property type="match status" value="1"/>
</dbReference>
<evidence type="ECO:0000256" key="3">
    <source>
        <dbReference type="ARBA" id="ARBA00008184"/>
    </source>
</evidence>
<dbReference type="NCBIfam" id="NF003589">
    <property type="entry name" value="PRK05254.1-2"/>
    <property type="match status" value="1"/>
</dbReference>
<evidence type="ECO:0000259" key="10">
    <source>
        <dbReference type="SMART" id="SM00986"/>
    </source>
</evidence>
<comment type="catalytic activity">
    <reaction evidence="1 9">
        <text>Hydrolyzes single-stranded DNA or mismatched double-stranded DNA and polynucleotides, releasing free uracil.</text>
        <dbReference type="EC" id="3.2.2.27"/>
    </reaction>
</comment>
<dbReference type="SUPFAM" id="SSF52141">
    <property type="entry name" value="Uracil-DNA glycosylase-like"/>
    <property type="match status" value="1"/>
</dbReference>
<comment type="function">
    <text evidence="2 9">Excises uracil residues from the DNA which can arise as a result of misincorporation of dUMP residues by DNA polymerase or due to deamination of cytosine.</text>
</comment>
<comment type="similarity">
    <text evidence="3 9">Belongs to the uracil-DNA glycosylase (UDG) superfamily. UNG family.</text>
</comment>
<evidence type="ECO:0000256" key="9">
    <source>
        <dbReference type="HAMAP-Rule" id="MF_00148"/>
    </source>
</evidence>
<feature type="active site" description="Proton acceptor" evidence="9">
    <location>
        <position position="75"/>
    </location>
</feature>
<keyword evidence="9" id="KW-0963">Cytoplasm</keyword>
<organism evidence="11 12">
    <name type="scientific">Helicobacter suis</name>
    <dbReference type="NCBI Taxonomy" id="104628"/>
    <lineage>
        <taxon>Bacteria</taxon>
        <taxon>Pseudomonadati</taxon>
        <taxon>Campylobacterota</taxon>
        <taxon>Epsilonproteobacteria</taxon>
        <taxon>Campylobacterales</taxon>
        <taxon>Helicobacteraceae</taxon>
        <taxon>Helicobacter</taxon>
    </lineage>
</organism>
<evidence type="ECO:0000256" key="4">
    <source>
        <dbReference type="ARBA" id="ARBA00012030"/>
    </source>
</evidence>